<dbReference type="STRING" id="735517.SAMN05444272_1249"/>
<dbReference type="EMBL" id="FRBW01000001">
    <property type="protein sequence ID" value="SHL69742.1"/>
    <property type="molecule type" value="Genomic_DNA"/>
</dbReference>
<dbReference type="Proteomes" id="UP000186002">
    <property type="component" value="Unassembled WGS sequence"/>
</dbReference>
<accession>A0A1M7CR90</accession>
<proteinExistence type="predicted"/>
<dbReference type="InterPro" id="IPR012349">
    <property type="entry name" value="Split_barrel_FMN-bd"/>
</dbReference>
<protein>
    <submittedName>
        <fullName evidence="1">Uncharacterized protein</fullName>
    </submittedName>
</protein>
<dbReference type="PANTHER" id="PTHR42815">
    <property type="entry name" value="FAD-BINDING, PUTATIVE (AFU_ORTHOLOGUE AFUA_6G07600)-RELATED"/>
    <property type="match status" value="1"/>
</dbReference>
<reference evidence="1 2" key="1">
    <citation type="submission" date="2016-11" db="EMBL/GenBank/DDBJ databases">
        <authorList>
            <person name="Jaros S."/>
            <person name="Januszkiewicz K."/>
            <person name="Wedrychowicz H."/>
        </authorList>
    </citation>
    <scope>NUCLEOTIDE SEQUENCE [LARGE SCALE GENOMIC DNA]</scope>
    <source>
        <strain evidence="1 2">DSM 22153</strain>
    </source>
</reference>
<dbReference type="Gene3D" id="2.30.110.10">
    <property type="entry name" value="Electron Transport, Fmn-binding Protein, Chain A"/>
    <property type="match status" value="1"/>
</dbReference>
<organism evidence="1 2">
    <name type="scientific">Roseibium suaedae</name>
    <dbReference type="NCBI Taxonomy" id="735517"/>
    <lineage>
        <taxon>Bacteria</taxon>
        <taxon>Pseudomonadati</taxon>
        <taxon>Pseudomonadota</taxon>
        <taxon>Alphaproteobacteria</taxon>
        <taxon>Hyphomicrobiales</taxon>
        <taxon>Stappiaceae</taxon>
        <taxon>Roseibium</taxon>
    </lineage>
</organism>
<dbReference type="AlphaFoldDB" id="A0A1M7CR90"/>
<name>A0A1M7CR90_9HYPH</name>
<dbReference type="OrthoDB" id="9790331at2"/>
<dbReference type="RefSeq" id="WP_073010142.1">
    <property type="nucleotide sequence ID" value="NZ_FRBW01000001.1"/>
</dbReference>
<sequence length="208" mass="23501">MSQGLADIAFTPAVKARQEEEGVSGLYADSAYFVPGKPVLGDAEREFIEARDGFYLSTVSETGWPYSQFKGGPQGFLKVLDRHTLGYAEFRGNRQYISSGNLTVNDRAFLFLMDYANRRRMKVWAKVRELPLTGNEDLAARLIPEGYRALPERLVVLDVETYDWNCPSHIPQKVSRQAAEAQISRLLLHIRQLEEENAELKSFLAPGE</sequence>
<dbReference type="SUPFAM" id="SSF50475">
    <property type="entry name" value="FMN-binding split barrel"/>
    <property type="match status" value="1"/>
</dbReference>
<dbReference type="PANTHER" id="PTHR42815:SF2">
    <property type="entry name" value="FAD-BINDING, PUTATIVE (AFU_ORTHOLOGUE AFUA_6G07600)-RELATED"/>
    <property type="match status" value="1"/>
</dbReference>
<keyword evidence="2" id="KW-1185">Reference proteome</keyword>
<gene>
    <name evidence="1" type="ORF">SAMN05444272_1249</name>
</gene>
<evidence type="ECO:0000313" key="2">
    <source>
        <dbReference type="Proteomes" id="UP000186002"/>
    </source>
</evidence>
<evidence type="ECO:0000313" key="1">
    <source>
        <dbReference type="EMBL" id="SHL69742.1"/>
    </source>
</evidence>